<gene>
    <name evidence="3" type="primary">trbK</name>
    <name evidence="3" type="ORF">AGR7A_pTi0031</name>
</gene>
<feature type="domain" description="Type IV conjugative transfer protein TrbJ/K C-terminal" evidence="2">
    <location>
        <begin position="1"/>
        <end position="75"/>
    </location>
</feature>
<comment type="caution">
    <text evidence="3">The sequence shown here is derived from an EMBL/GenBank/DDBJ whole genome shotgun (WGS) entry which is preliminary data.</text>
</comment>
<dbReference type="InterPro" id="IPR024475">
    <property type="entry name" value="TrbJ/K_C"/>
</dbReference>
<organism evidence="3 4">
    <name type="scientific">Agrobacterium deltaense NCPPB 1641</name>
    <dbReference type="NCBI Taxonomy" id="1183425"/>
    <lineage>
        <taxon>Bacteria</taxon>
        <taxon>Pseudomonadati</taxon>
        <taxon>Pseudomonadota</taxon>
        <taxon>Alphaproteobacteria</taxon>
        <taxon>Hyphomicrobiales</taxon>
        <taxon>Rhizobiaceae</taxon>
        <taxon>Rhizobium/Agrobacterium group</taxon>
        <taxon>Agrobacterium</taxon>
    </lineage>
</organism>
<dbReference type="Pfam" id="PF10907">
    <property type="entry name" value="DUF2749"/>
    <property type="match status" value="1"/>
</dbReference>
<dbReference type="NCBIfam" id="TIGR04361">
    <property type="entry name" value="TrbK_Ti"/>
    <property type="match status" value="1"/>
</dbReference>
<proteinExistence type="predicted"/>
<feature type="region of interest" description="Disordered" evidence="1">
    <location>
        <begin position="29"/>
        <end position="75"/>
    </location>
</feature>
<dbReference type="InterPro" id="IPR020065">
    <property type="entry name" value="Conjugal_tfr_protein_TrbK"/>
</dbReference>
<dbReference type="Proteomes" id="UP000192140">
    <property type="component" value="Unassembled WGS sequence"/>
</dbReference>
<keyword evidence="4" id="KW-1185">Reference proteome</keyword>
<evidence type="ECO:0000313" key="4">
    <source>
        <dbReference type="Proteomes" id="UP000192140"/>
    </source>
</evidence>
<sequence length="75" mass="7947">MSPRLIIILVVAGIVTAGGAVSWKLIQPEPTSISGSGAGATGPASDAEKRQHREQFFGGDTTRDIRGGQEMKPRW</sequence>
<protein>
    <submittedName>
        <fullName evidence="3">Conjugal transfer protein TrbK</fullName>
    </submittedName>
</protein>
<reference evidence="3" key="1">
    <citation type="submission" date="2016-01" db="EMBL/GenBank/DDBJ databases">
        <authorList>
            <person name="Regsiter A."/>
            <person name="william w."/>
        </authorList>
    </citation>
    <scope>NUCLEOTIDE SEQUENCE</scope>
    <source>
        <strain evidence="3">NCPPB 1641</strain>
    </source>
</reference>
<dbReference type="AlphaFoldDB" id="A0A1S7UBR0"/>
<evidence type="ECO:0000313" key="3">
    <source>
        <dbReference type="EMBL" id="CVI64265.1"/>
    </source>
</evidence>
<name>A0A1S7UBR0_9HYPH</name>
<dbReference type="EMBL" id="FCNP01000051">
    <property type="protein sequence ID" value="CVI64265.1"/>
    <property type="molecule type" value="Genomic_DNA"/>
</dbReference>
<evidence type="ECO:0000259" key="2">
    <source>
        <dbReference type="Pfam" id="PF10907"/>
    </source>
</evidence>
<feature type="compositionally biased region" description="Basic and acidic residues" evidence="1">
    <location>
        <begin position="46"/>
        <end position="75"/>
    </location>
</feature>
<dbReference type="RefSeq" id="WP_080855457.1">
    <property type="nucleotide sequence ID" value="NZ_LT009778.1"/>
</dbReference>
<accession>A0A1S7UBR0</accession>
<evidence type="ECO:0000256" key="1">
    <source>
        <dbReference type="SAM" id="MobiDB-lite"/>
    </source>
</evidence>